<dbReference type="AlphaFoldDB" id="A0A8J5WIN0"/>
<dbReference type="PANTHER" id="PTHR34666:SF8">
    <property type="entry name" value="EXPRESSED PROTEIN"/>
    <property type="match status" value="1"/>
</dbReference>
<reference evidence="1" key="1">
    <citation type="journal article" date="2021" name="bioRxiv">
        <title>Whole Genome Assembly and Annotation of Northern Wild Rice, Zizania palustris L., Supports a Whole Genome Duplication in the Zizania Genus.</title>
        <authorList>
            <person name="Haas M."/>
            <person name="Kono T."/>
            <person name="Macchietto M."/>
            <person name="Millas R."/>
            <person name="McGilp L."/>
            <person name="Shao M."/>
            <person name="Duquette J."/>
            <person name="Hirsch C.N."/>
            <person name="Kimball J."/>
        </authorList>
    </citation>
    <scope>NUCLEOTIDE SEQUENCE</scope>
    <source>
        <tissue evidence="1">Fresh leaf tissue</tissue>
    </source>
</reference>
<keyword evidence="2" id="KW-1185">Reference proteome</keyword>
<sequence length="185" mass="20095">MEEFAFPGVVAGGAGGRRCRIPASLSRRHLRLGLGSSPPPWFAAGAEDDDGDGAEEKMDMLWEDFNEELARTPPVFPLSPSLMKNGKGSGGMMMVAAKEAWLDVVVDDDDDGGGGGGFGFIVAGEQATTTGSGRDMYAASVVRRRRRWSLLLMIRLLKKLFLVKKTRNPRTAPISMIDQSDRLQH</sequence>
<dbReference type="Proteomes" id="UP000729402">
    <property type="component" value="Unassembled WGS sequence"/>
</dbReference>
<organism evidence="1 2">
    <name type="scientific">Zizania palustris</name>
    <name type="common">Northern wild rice</name>
    <dbReference type="NCBI Taxonomy" id="103762"/>
    <lineage>
        <taxon>Eukaryota</taxon>
        <taxon>Viridiplantae</taxon>
        <taxon>Streptophyta</taxon>
        <taxon>Embryophyta</taxon>
        <taxon>Tracheophyta</taxon>
        <taxon>Spermatophyta</taxon>
        <taxon>Magnoliopsida</taxon>
        <taxon>Liliopsida</taxon>
        <taxon>Poales</taxon>
        <taxon>Poaceae</taxon>
        <taxon>BOP clade</taxon>
        <taxon>Oryzoideae</taxon>
        <taxon>Oryzeae</taxon>
        <taxon>Zizaniinae</taxon>
        <taxon>Zizania</taxon>
    </lineage>
</organism>
<reference evidence="1" key="2">
    <citation type="submission" date="2021-02" db="EMBL/GenBank/DDBJ databases">
        <authorList>
            <person name="Kimball J.A."/>
            <person name="Haas M.W."/>
            <person name="Macchietto M."/>
            <person name="Kono T."/>
            <person name="Duquette J."/>
            <person name="Shao M."/>
        </authorList>
    </citation>
    <scope>NUCLEOTIDE SEQUENCE</scope>
    <source>
        <tissue evidence="1">Fresh leaf tissue</tissue>
    </source>
</reference>
<gene>
    <name evidence="1" type="ORF">GUJ93_ZPchr0011g28792</name>
</gene>
<evidence type="ECO:0000313" key="2">
    <source>
        <dbReference type="Proteomes" id="UP000729402"/>
    </source>
</evidence>
<dbReference type="EMBL" id="JAAALK010000081">
    <property type="protein sequence ID" value="KAG8089542.1"/>
    <property type="molecule type" value="Genomic_DNA"/>
</dbReference>
<accession>A0A8J5WIN0</accession>
<evidence type="ECO:0000313" key="1">
    <source>
        <dbReference type="EMBL" id="KAG8089542.1"/>
    </source>
</evidence>
<comment type="caution">
    <text evidence="1">The sequence shown here is derived from an EMBL/GenBank/DDBJ whole genome shotgun (WGS) entry which is preliminary data.</text>
</comment>
<name>A0A8J5WIN0_ZIZPA</name>
<dbReference type="PANTHER" id="PTHR34666">
    <property type="entry name" value="EXPRESSED PROTEIN"/>
    <property type="match status" value="1"/>
</dbReference>
<protein>
    <submittedName>
        <fullName evidence="1">Uncharacterized protein</fullName>
    </submittedName>
</protein>
<proteinExistence type="predicted"/>